<protein>
    <submittedName>
        <fullName evidence="1">Uncharacterized protein</fullName>
    </submittedName>
</protein>
<proteinExistence type="predicted"/>
<reference evidence="1" key="1">
    <citation type="submission" date="2018-01" db="EMBL/GenBank/DDBJ databases">
        <title>Genomic characterization of Leptospira inadai serogroup Lyme isolated from captured rat in Brazil and comparative analysis with human reference strain.</title>
        <authorList>
            <person name="Moreno L.Z."/>
            <person name="Loureiro A.P."/>
            <person name="Miraglia F."/>
            <person name="Kremer F.S."/>
            <person name="Eslabao M.R."/>
            <person name="Dellagostin O.A."/>
            <person name="Lilenbaum W."/>
            <person name="Moreno A.M."/>
        </authorList>
    </citation>
    <scope>NUCLEOTIDE SEQUENCE [LARGE SCALE GENOMIC DNA]</scope>
    <source>
        <strain evidence="1">M34/99</strain>
    </source>
</reference>
<evidence type="ECO:0000313" key="1">
    <source>
        <dbReference type="EMBL" id="PNV72250.1"/>
    </source>
</evidence>
<sequence>MAGFLNGVGSFQNRLFANSENLIQIKNTVRLHQRKPIPQSGIANPAIVFCQRSPFKTTYGKRISRIEVSTFLIGVEIFI</sequence>
<dbReference type="Proteomes" id="UP000094669">
    <property type="component" value="Unassembled WGS sequence"/>
</dbReference>
<gene>
    <name evidence="1" type="ORF">BES34_019865</name>
</gene>
<organism evidence="1 2">
    <name type="scientific">Leptospira inadai serovar Lyme</name>
    <dbReference type="NCBI Taxonomy" id="293084"/>
    <lineage>
        <taxon>Bacteria</taxon>
        <taxon>Pseudomonadati</taxon>
        <taxon>Spirochaetota</taxon>
        <taxon>Spirochaetia</taxon>
        <taxon>Leptospirales</taxon>
        <taxon>Leptospiraceae</taxon>
        <taxon>Leptospira</taxon>
    </lineage>
</organism>
<keyword evidence="2" id="KW-1185">Reference proteome</keyword>
<evidence type="ECO:0000313" key="2">
    <source>
        <dbReference type="Proteomes" id="UP000094669"/>
    </source>
</evidence>
<dbReference type="EMBL" id="MCRM02000034">
    <property type="protein sequence ID" value="PNV72250.1"/>
    <property type="molecule type" value="Genomic_DNA"/>
</dbReference>
<comment type="caution">
    <text evidence="1">The sequence shown here is derived from an EMBL/GenBank/DDBJ whole genome shotgun (WGS) entry which is preliminary data.</text>
</comment>
<name>A0ABX4YDD4_9LEPT</name>
<accession>A0ABX4YDD4</accession>